<organism evidence="12 13">
    <name type="scientific">Esox lucius</name>
    <name type="common">Northern pike</name>
    <dbReference type="NCBI Taxonomy" id="8010"/>
    <lineage>
        <taxon>Eukaryota</taxon>
        <taxon>Metazoa</taxon>
        <taxon>Chordata</taxon>
        <taxon>Craniata</taxon>
        <taxon>Vertebrata</taxon>
        <taxon>Euteleostomi</taxon>
        <taxon>Actinopterygii</taxon>
        <taxon>Neopterygii</taxon>
        <taxon>Teleostei</taxon>
        <taxon>Protacanthopterygii</taxon>
        <taxon>Esociformes</taxon>
        <taxon>Esocidae</taxon>
        <taxon>Esox</taxon>
    </lineage>
</organism>
<keyword evidence="4 10" id="KW-0808">Transferase</keyword>
<dbReference type="GO" id="GO:0006166">
    <property type="term" value="P:purine ribonucleoside salvage"/>
    <property type="evidence" value="ECO:0007669"/>
    <property type="project" value="UniProtKB-KW"/>
</dbReference>
<keyword evidence="7 10" id="KW-0418">Kinase</keyword>
<evidence type="ECO:0000313" key="12">
    <source>
        <dbReference type="Ensembl" id="ENSELUP00000097879.1"/>
    </source>
</evidence>
<dbReference type="Pfam" id="PF00294">
    <property type="entry name" value="PfkB"/>
    <property type="match status" value="1"/>
</dbReference>
<dbReference type="Gene3D" id="3.40.1190.20">
    <property type="match status" value="1"/>
</dbReference>
<keyword evidence="5 10" id="KW-0660">Purine salvage</keyword>
<comment type="cofactor">
    <cofactor evidence="10">
        <name>Mg(2+)</name>
        <dbReference type="ChEBI" id="CHEBI:18420"/>
    </cofactor>
    <text evidence="10">Binds 3 Mg(2+) ions per subunit.</text>
</comment>
<dbReference type="GO" id="GO:0046872">
    <property type="term" value="F:metal ion binding"/>
    <property type="evidence" value="ECO:0007669"/>
    <property type="project" value="UniProtKB-KW"/>
</dbReference>
<dbReference type="PANTHER" id="PTHR45769">
    <property type="entry name" value="ADENOSINE KINASE"/>
    <property type="match status" value="1"/>
</dbReference>
<comment type="function">
    <text evidence="10">ATP dependent phosphorylation of adenosine and other related nucleoside analogs to monophosphate derivatives.</text>
</comment>
<reference evidence="12 13" key="1">
    <citation type="submission" date="2020-02" db="EMBL/GenBank/DDBJ databases">
        <title>Esox lucius (northern pike) genome, fEsoLuc1, primary haplotype.</title>
        <authorList>
            <person name="Myers G."/>
            <person name="Karagic N."/>
            <person name="Meyer A."/>
            <person name="Pippel M."/>
            <person name="Reichard M."/>
            <person name="Winkler S."/>
            <person name="Tracey A."/>
            <person name="Sims Y."/>
            <person name="Howe K."/>
            <person name="Rhie A."/>
            <person name="Formenti G."/>
            <person name="Durbin R."/>
            <person name="Fedrigo O."/>
            <person name="Jarvis E.D."/>
        </authorList>
    </citation>
    <scope>NUCLEOTIDE SEQUENCE [LARGE SCALE GENOMIC DNA]</scope>
</reference>
<dbReference type="SUPFAM" id="SSF53613">
    <property type="entry name" value="Ribokinase-like"/>
    <property type="match status" value="1"/>
</dbReference>
<evidence type="ECO:0000256" key="10">
    <source>
        <dbReference type="RuleBase" id="RU368116"/>
    </source>
</evidence>
<dbReference type="GO" id="GO:0004001">
    <property type="term" value="F:adenosine kinase activity"/>
    <property type="evidence" value="ECO:0007669"/>
    <property type="project" value="UniProtKB-UniRule"/>
</dbReference>
<evidence type="ECO:0000256" key="9">
    <source>
        <dbReference type="PIRSR" id="PIRSR601805-1"/>
    </source>
</evidence>
<dbReference type="AlphaFoldDB" id="A0AAY5L9L9"/>
<evidence type="ECO:0000256" key="1">
    <source>
        <dbReference type="ARBA" id="ARBA00004801"/>
    </source>
</evidence>
<comment type="subcellular location">
    <subcellularLocation>
        <location evidence="10">Nucleus</location>
    </subcellularLocation>
</comment>
<evidence type="ECO:0000256" key="2">
    <source>
        <dbReference type="ARBA" id="ARBA00010688"/>
    </source>
</evidence>
<dbReference type="GO" id="GO:0005524">
    <property type="term" value="F:ATP binding"/>
    <property type="evidence" value="ECO:0007669"/>
    <property type="project" value="UniProtKB-UniRule"/>
</dbReference>
<keyword evidence="10" id="KW-0539">Nucleus</keyword>
<feature type="active site" description="Proton acceptor" evidence="9">
    <location>
        <position position="329"/>
    </location>
</feature>
<evidence type="ECO:0000256" key="3">
    <source>
        <dbReference type="ARBA" id="ARBA00012119"/>
    </source>
</evidence>
<comment type="subunit">
    <text evidence="10">Monomer.</text>
</comment>
<dbReference type="EC" id="2.7.1.20" evidence="3 10"/>
<accession>A0AAY5L9L9</accession>
<reference evidence="12" key="2">
    <citation type="submission" date="2025-08" db="UniProtKB">
        <authorList>
            <consortium name="Ensembl"/>
        </authorList>
    </citation>
    <scope>IDENTIFICATION</scope>
</reference>
<name>A0AAY5L9L9_ESOLU</name>
<dbReference type="GO" id="GO:0006144">
    <property type="term" value="P:purine nucleobase metabolic process"/>
    <property type="evidence" value="ECO:0007669"/>
    <property type="project" value="TreeGrafter"/>
</dbReference>
<dbReference type="PANTHER" id="PTHR45769:SF2">
    <property type="entry name" value="ADENOSINE KINASE"/>
    <property type="match status" value="1"/>
</dbReference>
<dbReference type="PROSITE" id="PS00584">
    <property type="entry name" value="PFKB_KINASES_2"/>
    <property type="match status" value="1"/>
</dbReference>
<proteinExistence type="inferred from homology"/>
<dbReference type="Ensembl" id="ENSELUT00000097520.1">
    <property type="protein sequence ID" value="ENSELUP00000097879.1"/>
    <property type="gene ID" value="ENSELUG00000009045.3"/>
</dbReference>
<dbReference type="GO" id="GO:0005829">
    <property type="term" value="C:cytosol"/>
    <property type="evidence" value="ECO:0007669"/>
    <property type="project" value="TreeGrafter"/>
</dbReference>
<comment type="similarity">
    <text evidence="2 10">Belongs to the carbohydrate kinase PfkB family.</text>
</comment>
<comment type="catalytic activity">
    <reaction evidence="10">
        <text>adenosine + ATP = AMP + ADP + H(+)</text>
        <dbReference type="Rhea" id="RHEA:20824"/>
        <dbReference type="ChEBI" id="CHEBI:15378"/>
        <dbReference type="ChEBI" id="CHEBI:16335"/>
        <dbReference type="ChEBI" id="CHEBI:30616"/>
        <dbReference type="ChEBI" id="CHEBI:456215"/>
        <dbReference type="ChEBI" id="CHEBI:456216"/>
        <dbReference type="EC" id="2.7.1.20"/>
    </reaction>
</comment>
<reference evidence="12" key="3">
    <citation type="submission" date="2025-09" db="UniProtKB">
        <authorList>
            <consortium name="Ensembl"/>
        </authorList>
    </citation>
    <scope>IDENTIFICATION</scope>
</reference>
<evidence type="ECO:0000256" key="8">
    <source>
        <dbReference type="ARBA" id="ARBA00022840"/>
    </source>
</evidence>
<evidence type="ECO:0000313" key="13">
    <source>
        <dbReference type="Proteomes" id="UP000265140"/>
    </source>
</evidence>
<dbReference type="CDD" id="cd01168">
    <property type="entry name" value="adenosine_kinase"/>
    <property type="match status" value="1"/>
</dbReference>
<keyword evidence="8 10" id="KW-0067">ATP-binding</keyword>
<dbReference type="Proteomes" id="UP000265140">
    <property type="component" value="Chromosome 6"/>
</dbReference>
<dbReference type="GO" id="GO:0044209">
    <property type="term" value="P:AMP salvage"/>
    <property type="evidence" value="ECO:0007669"/>
    <property type="project" value="UniProtKB-UniRule"/>
</dbReference>
<protein>
    <recommendedName>
        <fullName evidence="3 10">Adenosine kinase</fullName>
        <shortName evidence="10">AK</shortName>
        <ecNumber evidence="3 10">2.7.1.20</ecNumber>
    </recommendedName>
    <alternativeName>
        <fullName evidence="10">Adenosine 5'-phosphotransferase</fullName>
    </alternativeName>
</protein>
<dbReference type="GeneTree" id="ENSGT00390000014320"/>
<keyword evidence="6 10" id="KW-0547">Nucleotide-binding</keyword>
<evidence type="ECO:0000256" key="7">
    <source>
        <dbReference type="ARBA" id="ARBA00022777"/>
    </source>
</evidence>
<dbReference type="GO" id="GO:0005634">
    <property type="term" value="C:nucleus"/>
    <property type="evidence" value="ECO:0007669"/>
    <property type="project" value="UniProtKB-SubCell"/>
</dbReference>
<evidence type="ECO:0000259" key="11">
    <source>
        <dbReference type="Pfam" id="PF00294"/>
    </source>
</evidence>
<evidence type="ECO:0000256" key="4">
    <source>
        <dbReference type="ARBA" id="ARBA00022679"/>
    </source>
</evidence>
<dbReference type="InterPro" id="IPR011611">
    <property type="entry name" value="PfkB_dom"/>
</dbReference>
<sequence>MTYSKPQAVVGMAFWIILRMFLDNNMTGQPSSLVTIGWMCGLLVTPLDIIDALPGGLFLLPQTTLDSCPKHVHVCFRFEEIVKNFQVEYHAGGATQNSIKIAQWMIQEPHKVSTFFGCIGEDRFGEILKQKAEEAHVDAHYYEQTEEPTGTCAACITGDNRSLVANLAAANCYKKDKHLDLEKNWSLVEKAKVYYIAGFFLTVSLESILKVAKHAAENNKLFTMNLSAPFISQFFRDALMEVIPYVDVLFGNETEAAMFSKEQHFETEDIEEIAKKTQALPKVNMKRQRVVVFTQGKDATIMTRGDKVEMFPVLKIDHKDIVDTIGAGDAFVGGFLSELVQDKDLEDCVKAGHYAANVIIRQAGCTFPDKPDFH</sequence>
<keyword evidence="10" id="KW-0460">Magnesium</keyword>
<dbReference type="PRINTS" id="PR00989">
    <property type="entry name" value="ADENOKINASE"/>
</dbReference>
<evidence type="ECO:0000256" key="5">
    <source>
        <dbReference type="ARBA" id="ARBA00022726"/>
    </source>
</evidence>
<dbReference type="InterPro" id="IPR002173">
    <property type="entry name" value="Carboh/pur_kinase_PfkB_CS"/>
</dbReference>
<keyword evidence="13" id="KW-1185">Reference proteome</keyword>
<dbReference type="InterPro" id="IPR001805">
    <property type="entry name" value="Adenokinase"/>
</dbReference>
<evidence type="ECO:0000256" key="6">
    <source>
        <dbReference type="ARBA" id="ARBA00022741"/>
    </source>
</evidence>
<dbReference type="InterPro" id="IPR029056">
    <property type="entry name" value="Ribokinase-like"/>
</dbReference>
<feature type="domain" description="Carbohydrate kinase PfkB" evidence="11">
    <location>
        <begin position="78"/>
        <end position="368"/>
    </location>
</feature>
<comment type="pathway">
    <text evidence="1 10">Purine metabolism; AMP biosynthesis via salvage pathway; AMP from adenosine: step 1/1.</text>
</comment>